<feature type="chain" id="PRO_5037455793" evidence="2">
    <location>
        <begin position="25"/>
        <end position="671"/>
    </location>
</feature>
<organism evidence="3 4">
    <name type="scientific">Globodera rostochiensis</name>
    <name type="common">Golden nematode worm</name>
    <name type="synonym">Heterodera rostochiensis</name>
    <dbReference type="NCBI Taxonomy" id="31243"/>
    <lineage>
        <taxon>Eukaryota</taxon>
        <taxon>Metazoa</taxon>
        <taxon>Ecdysozoa</taxon>
        <taxon>Nematoda</taxon>
        <taxon>Chromadorea</taxon>
        <taxon>Rhabditida</taxon>
        <taxon>Tylenchina</taxon>
        <taxon>Tylenchomorpha</taxon>
        <taxon>Tylenchoidea</taxon>
        <taxon>Heteroderidae</taxon>
        <taxon>Heteroderinae</taxon>
        <taxon>Globodera</taxon>
    </lineage>
</organism>
<dbReference type="Proteomes" id="UP000887572">
    <property type="component" value="Unplaced"/>
</dbReference>
<evidence type="ECO:0000256" key="2">
    <source>
        <dbReference type="SAM" id="SignalP"/>
    </source>
</evidence>
<keyword evidence="2" id="KW-0732">Signal</keyword>
<name>A0A914H273_GLORO</name>
<reference evidence="4" key="1">
    <citation type="submission" date="2022-11" db="UniProtKB">
        <authorList>
            <consortium name="WormBaseParasite"/>
        </authorList>
    </citation>
    <scope>IDENTIFICATION</scope>
</reference>
<feature type="signal peptide" evidence="2">
    <location>
        <begin position="1"/>
        <end position="24"/>
    </location>
</feature>
<sequence length="671" mass="75400">MNSKLLSTLFFALSIAIFASQIDAASDPDTLDGWIREAAKLGLGPAETGALNVLKDVLESVSSDSKRILGMTANDRRGMNGADEAVLRRLVTINGGVKSPKVRTLGELPKITLRAKMKLWLNGYDKETEEAEEDQDNAKRRVKMVLTKLEEGKESELFEKIKPTDYKQLKDMDDTFASKRYKDILTDLSRKSIVQMPGGLGMALKDAAEYVIVAYSNLATDVGEAADLPDSIRKAIGVMREVRETTLDDAKVLGTRISDADFKSIDDAYRGRIASLGLNDESVISLKGLVASLRFITLKRMNIAYEELGQNMPEYRWVESGIKAMMPVEQTVYDLDTFGLRADPENALELDRQYFGRVDGIRRNEHLRRHFGLRIRMEEAIKKLNNDFDSIMNRKATLITGDPKTLCERLVDLDGKADLNLFGNPSDITGLDSEYVKRSEEINTDTKPIEDYMGLKVRSEMAKQRLSRNYFLVADKKGLVSSSEAAEVQNALRKSSQILSSTDWAEMLGNPEMNEQRIEEAFKMRVNELNLEGREVSKLAGLSGALGEVIGTLRMARQTEQDEERKRGEELQKEYDNTPPKEISDECKDEAPNCRENIFLCKNRFYVTLCTIISRIPAAAVKQSQKTTTNLTFPLPQQNLAPCCPSLTFPVAYSPRLYRPPLHHRPFGRCC</sequence>
<keyword evidence="3" id="KW-1185">Reference proteome</keyword>
<evidence type="ECO:0000313" key="4">
    <source>
        <dbReference type="WBParaSite" id="Gr19_v10_g13201.t1"/>
    </source>
</evidence>
<evidence type="ECO:0000256" key="1">
    <source>
        <dbReference type="SAM" id="MobiDB-lite"/>
    </source>
</evidence>
<evidence type="ECO:0000313" key="3">
    <source>
        <dbReference type="Proteomes" id="UP000887572"/>
    </source>
</evidence>
<proteinExistence type="predicted"/>
<feature type="compositionally biased region" description="Basic and acidic residues" evidence="1">
    <location>
        <begin position="557"/>
        <end position="576"/>
    </location>
</feature>
<feature type="region of interest" description="Disordered" evidence="1">
    <location>
        <begin position="556"/>
        <end position="587"/>
    </location>
</feature>
<protein>
    <submittedName>
        <fullName evidence="4">Uncharacterized protein</fullName>
    </submittedName>
</protein>
<dbReference type="WBParaSite" id="Gr19_v10_g13201.t1">
    <property type="protein sequence ID" value="Gr19_v10_g13201.t1"/>
    <property type="gene ID" value="Gr19_v10_g13201"/>
</dbReference>
<dbReference type="AlphaFoldDB" id="A0A914H273"/>
<accession>A0A914H273</accession>